<proteinExistence type="predicted"/>
<feature type="transmembrane region" description="Helical" evidence="1">
    <location>
        <begin position="94"/>
        <end position="114"/>
    </location>
</feature>
<name>A0ABX7S508_9BACT</name>
<evidence type="ECO:0000313" key="2">
    <source>
        <dbReference type="EMBL" id="QTA37567.1"/>
    </source>
</evidence>
<dbReference type="RefSeq" id="WP_207566291.1">
    <property type="nucleotide sequence ID" value="NZ_CP071446.1"/>
</dbReference>
<evidence type="ECO:0000256" key="1">
    <source>
        <dbReference type="SAM" id="Phobius"/>
    </source>
</evidence>
<keyword evidence="3" id="KW-1185">Reference proteome</keyword>
<protein>
    <submittedName>
        <fullName evidence="2">DUF981 family protein</fullName>
    </submittedName>
</protein>
<dbReference type="Proteomes" id="UP000671862">
    <property type="component" value="Chromosome"/>
</dbReference>
<reference evidence="2 3" key="1">
    <citation type="submission" date="2021-03" db="EMBL/GenBank/DDBJ databases">
        <title>Thermosipho ferrireducens sp.nov., an anaerobic thermophilic iron-reducing bacterium isolated from a deep-sea hydrothermal sulfide deposits.</title>
        <authorList>
            <person name="Zeng X."/>
            <person name="Chen Y."/>
            <person name="Shao Z."/>
        </authorList>
    </citation>
    <scope>NUCLEOTIDE SEQUENCE [LARGE SCALE GENOMIC DNA]</scope>
    <source>
        <strain evidence="2 3">JL129W03</strain>
    </source>
</reference>
<feature type="transmembrane region" description="Helical" evidence="1">
    <location>
        <begin position="39"/>
        <end position="60"/>
    </location>
</feature>
<organism evidence="2 3">
    <name type="scientific">Thermosipho ferrireducens</name>
    <dbReference type="NCBI Taxonomy" id="2571116"/>
    <lineage>
        <taxon>Bacteria</taxon>
        <taxon>Thermotogati</taxon>
        <taxon>Thermotogota</taxon>
        <taxon>Thermotogae</taxon>
        <taxon>Thermotogales</taxon>
        <taxon>Fervidobacteriaceae</taxon>
        <taxon>Thermosipho</taxon>
    </lineage>
</organism>
<dbReference type="EMBL" id="CP071446">
    <property type="protein sequence ID" value="QTA37567.1"/>
    <property type="molecule type" value="Genomic_DNA"/>
</dbReference>
<keyword evidence="1" id="KW-0472">Membrane</keyword>
<dbReference type="InterPro" id="IPR009324">
    <property type="entry name" value="DUF981"/>
</dbReference>
<sequence length="194" mass="21053">MFVDYLTLFMGDIVAGFALLLFFVWSGMEPEKSKSFSPAFGVVGLIGVIAGLHMVLTWPLPGVHNIVFGEAFTLYGFVFLAAAFALAKGWDLTPVTIFALVAGIYAVILSGAILKYDITRNPVETFLGYLGTGLTGILSPIVWKLRDNKIIKVLAIILLVLTLLAWFITMAGSLIGHTDPQGSFGKWVPLPMKK</sequence>
<feature type="transmembrane region" description="Helical" evidence="1">
    <location>
        <begin position="66"/>
        <end position="87"/>
    </location>
</feature>
<gene>
    <name evidence="2" type="ORF">JYK00_07490</name>
</gene>
<feature type="transmembrane region" description="Helical" evidence="1">
    <location>
        <begin position="150"/>
        <end position="175"/>
    </location>
</feature>
<keyword evidence="1" id="KW-1133">Transmembrane helix</keyword>
<feature type="transmembrane region" description="Helical" evidence="1">
    <location>
        <begin position="126"/>
        <end position="143"/>
    </location>
</feature>
<feature type="transmembrane region" description="Helical" evidence="1">
    <location>
        <begin position="6"/>
        <end position="27"/>
    </location>
</feature>
<evidence type="ECO:0000313" key="3">
    <source>
        <dbReference type="Proteomes" id="UP000671862"/>
    </source>
</evidence>
<keyword evidence="1" id="KW-0812">Transmembrane</keyword>
<accession>A0ABX7S508</accession>
<dbReference type="Pfam" id="PF06168">
    <property type="entry name" value="DUF981"/>
    <property type="match status" value="1"/>
</dbReference>